<organism evidence="1 2">
    <name type="scientific">Datura stramonium</name>
    <name type="common">Jimsonweed</name>
    <name type="synonym">Common thornapple</name>
    <dbReference type="NCBI Taxonomy" id="4076"/>
    <lineage>
        <taxon>Eukaryota</taxon>
        <taxon>Viridiplantae</taxon>
        <taxon>Streptophyta</taxon>
        <taxon>Embryophyta</taxon>
        <taxon>Tracheophyta</taxon>
        <taxon>Spermatophyta</taxon>
        <taxon>Magnoliopsida</taxon>
        <taxon>eudicotyledons</taxon>
        <taxon>Gunneridae</taxon>
        <taxon>Pentapetalae</taxon>
        <taxon>asterids</taxon>
        <taxon>lamiids</taxon>
        <taxon>Solanales</taxon>
        <taxon>Solanaceae</taxon>
        <taxon>Solanoideae</taxon>
        <taxon>Datureae</taxon>
        <taxon>Datura</taxon>
    </lineage>
</organism>
<dbReference type="Proteomes" id="UP000823775">
    <property type="component" value="Unassembled WGS sequence"/>
</dbReference>
<evidence type="ECO:0000313" key="1">
    <source>
        <dbReference type="EMBL" id="MCD7473048.1"/>
    </source>
</evidence>
<gene>
    <name evidence="1" type="ORF">HAX54_014627</name>
</gene>
<feature type="non-terminal residue" evidence="1">
    <location>
        <position position="110"/>
    </location>
</feature>
<proteinExistence type="predicted"/>
<evidence type="ECO:0000313" key="2">
    <source>
        <dbReference type="Proteomes" id="UP000823775"/>
    </source>
</evidence>
<sequence length="110" mass="12063">MAREGKDSTIFTNGILRRNVNLYAKDKTLVLLCSNLAARSGVGVSMGLLAHQVGDGPSCIVLRLDGEDDGSSDLRWTIECIIAHRSRCPFAMEVWAMDRRACEDPSRPPS</sequence>
<protein>
    <submittedName>
        <fullName evidence="1">Uncharacterized protein</fullName>
    </submittedName>
</protein>
<accession>A0ABS8TPB6</accession>
<name>A0ABS8TPB6_DATST</name>
<comment type="caution">
    <text evidence="1">The sequence shown here is derived from an EMBL/GenBank/DDBJ whole genome shotgun (WGS) entry which is preliminary data.</text>
</comment>
<keyword evidence="2" id="KW-1185">Reference proteome</keyword>
<dbReference type="EMBL" id="JACEIK010001911">
    <property type="protein sequence ID" value="MCD7473048.1"/>
    <property type="molecule type" value="Genomic_DNA"/>
</dbReference>
<reference evidence="1 2" key="1">
    <citation type="journal article" date="2021" name="BMC Genomics">
        <title>Datura genome reveals duplications of psychoactive alkaloid biosynthetic genes and high mutation rate following tissue culture.</title>
        <authorList>
            <person name="Rajewski A."/>
            <person name="Carter-House D."/>
            <person name="Stajich J."/>
            <person name="Litt A."/>
        </authorList>
    </citation>
    <scope>NUCLEOTIDE SEQUENCE [LARGE SCALE GENOMIC DNA]</scope>
    <source>
        <strain evidence="1">AR-01</strain>
    </source>
</reference>